<dbReference type="PANTHER" id="PTHR22929:SF0">
    <property type="entry name" value="TRANSCRIPTION FACTOR TFIIIB COMPONENT B'' HOMOLOG"/>
    <property type="match status" value="1"/>
</dbReference>
<dbReference type="InterPro" id="IPR039467">
    <property type="entry name" value="TFIIIB_B''_Myb"/>
</dbReference>
<sequence>MSTRVQKGGPLFRPVAKARPRPSTAGLSRQASISLESANAVGSLIQHDATPGPSESGTMQPPFIPSRSEDAVELAAPKRPPFADPPPSLHLSFTTSNDSGVKSISVEPRGVSIPPALKSHRAPVPVIVTATAPVSGNQLSSPTNLTSEASITARIESVQQSLPTILAPSQNVLQRSESGNLPNASLASDHTVEPRRPSRRQSAVLTAPVLESEKHIAGSSKNARKKTLLPKKTVKRKRGVSNINDDDANATDDSDASKTVKKTKSRSSTPRSRRSRAPSLPPYDANADPGEDIDPTVVTMATLCSDTGQGRVSSKAAEILSNHAAWKAKSREKRSRMKALMEAKKYGRDEDEEATGQNTLEPESPIPNVADPSDIASTSSTTQTPAIVDDTGNGFDYSENMQTSRFNVQVRIGPNGETIIDEESLVVDRVETDDTENYTHVIESDNTKFVNSGTYGKRYRGSRWSSEETELFYNALSQYGENYELIAYVLPGRDRKSCKNKFKIEDKRNHARINYCLSNSIPVDMNTLSRMTGKDFSGPVPEIRTPTPVLMVPEVIQDAPASQKETGNIVENTRKRKSRKRDASNDGVVIVGSAETFES</sequence>
<proteinExistence type="predicted"/>
<dbReference type="InterPro" id="IPR017930">
    <property type="entry name" value="Myb_dom"/>
</dbReference>
<feature type="compositionally biased region" description="Polar residues" evidence="1">
    <location>
        <begin position="25"/>
        <end position="37"/>
    </location>
</feature>
<protein>
    <submittedName>
        <fullName evidence="5">Uncharacterized protein</fullName>
    </submittedName>
</protein>
<evidence type="ECO:0000259" key="4">
    <source>
        <dbReference type="PROSITE" id="PS51294"/>
    </source>
</evidence>
<feature type="region of interest" description="Disordered" evidence="1">
    <location>
        <begin position="561"/>
        <end position="586"/>
    </location>
</feature>
<accession>A0A5C3M732</accession>
<dbReference type="PROSITE" id="PS51293">
    <property type="entry name" value="SANT"/>
    <property type="match status" value="1"/>
</dbReference>
<feature type="compositionally biased region" description="Polar residues" evidence="1">
    <location>
        <begin position="170"/>
        <end position="188"/>
    </location>
</feature>
<dbReference type="SMART" id="SM00717">
    <property type="entry name" value="SANT"/>
    <property type="match status" value="1"/>
</dbReference>
<reference evidence="5 6" key="1">
    <citation type="journal article" date="2019" name="Nat. Ecol. Evol.">
        <title>Megaphylogeny resolves global patterns of mushroom evolution.</title>
        <authorList>
            <person name="Varga T."/>
            <person name="Krizsan K."/>
            <person name="Foldi C."/>
            <person name="Dima B."/>
            <person name="Sanchez-Garcia M."/>
            <person name="Sanchez-Ramirez S."/>
            <person name="Szollosi G.J."/>
            <person name="Szarkandi J.G."/>
            <person name="Papp V."/>
            <person name="Albert L."/>
            <person name="Andreopoulos W."/>
            <person name="Angelini C."/>
            <person name="Antonin V."/>
            <person name="Barry K.W."/>
            <person name="Bougher N.L."/>
            <person name="Buchanan P."/>
            <person name="Buyck B."/>
            <person name="Bense V."/>
            <person name="Catcheside P."/>
            <person name="Chovatia M."/>
            <person name="Cooper J."/>
            <person name="Damon W."/>
            <person name="Desjardin D."/>
            <person name="Finy P."/>
            <person name="Geml J."/>
            <person name="Haridas S."/>
            <person name="Hughes K."/>
            <person name="Justo A."/>
            <person name="Karasinski D."/>
            <person name="Kautmanova I."/>
            <person name="Kiss B."/>
            <person name="Kocsube S."/>
            <person name="Kotiranta H."/>
            <person name="LaButti K.M."/>
            <person name="Lechner B.E."/>
            <person name="Liimatainen K."/>
            <person name="Lipzen A."/>
            <person name="Lukacs Z."/>
            <person name="Mihaltcheva S."/>
            <person name="Morgado L.N."/>
            <person name="Niskanen T."/>
            <person name="Noordeloos M.E."/>
            <person name="Ohm R.A."/>
            <person name="Ortiz-Santana B."/>
            <person name="Ovrebo C."/>
            <person name="Racz N."/>
            <person name="Riley R."/>
            <person name="Savchenko A."/>
            <person name="Shiryaev A."/>
            <person name="Soop K."/>
            <person name="Spirin V."/>
            <person name="Szebenyi C."/>
            <person name="Tomsovsky M."/>
            <person name="Tulloss R.E."/>
            <person name="Uehling J."/>
            <person name="Grigoriev I.V."/>
            <person name="Vagvolgyi C."/>
            <person name="Papp T."/>
            <person name="Martin F.M."/>
            <person name="Miettinen O."/>
            <person name="Hibbett D.S."/>
            <person name="Nagy L.G."/>
        </authorList>
    </citation>
    <scope>NUCLEOTIDE SEQUENCE [LARGE SCALE GENOMIC DNA]</scope>
    <source>
        <strain evidence="5 6">CBS 166.37</strain>
    </source>
</reference>
<dbReference type="Proteomes" id="UP000308652">
    <property type="component" value="Unassembled WGS sequence"/>
</dbReference>
<organism evidence="5 6">
    <name type="scientific">Crucibulum laeve</name>
    <dbReference type="NCBI Taxonomy" id="68775"/>
    <lineage>
        <taxon>Eukaryota</taxon>
        <taxon>Fungi</taxon>
        <taxon>Dikarya</taxon>
        <taxon>Basidiomycota</taxon>
        <taxon>Agaricomycotina</taxon>
        <taxon>Agaricomycetes</taxon>
        <taxon>Agaricomycetidae</taxon>
        <taxon>Agaricales</taxon>
        <taxon>Agaricineae</taxon>
        <taxon>Nidulariaceae</taxon>
        <taxon>Crucibulum</taxon>
    </lineage>
</organism>
<feature type="compositionally biased region" description="Pro residues" evidence="1">
    <location>
        <begin position="78"/>
        <end position="88"/>
    </location>
</feature>
<dbReference type="InterPro" id="IPR017884">
    <property type="entry name" value="SANT_dom"/>
</dbReference>
<feature type="domain" description="SANT" evidence="3">
    <location>
        <begin position="462"/>
        <end position="510"/>
    </location>
</feature>
<dbReference type="InterPro" id="IPR001005">
    <property type="entry name" value="SANT/Myb"/>
</dbReference>
<feature type="compositionally biased region" description="Acidic residues" evidence="1">
    <location>
        <begin position="244"/>
        <end position="254"/>
    </location>
</feature>
<feature type="region of interest" description="Disordered" evidence="1">
    <location>
        <begin position="170"/>
        <end position="294"/>
    </location>
</feature>
<name>A0A5C3M732_9AGAR</name>
<dbReference type="Pfam" id="PF15963">
    <property type="entry name" value="Myb_DNA-bind_7"/>
    <property type="match status" value="1"/>
</dbReference>
<dbReference type="Gene3D" id="1.10.10.60">
    <property type="entry name" value="Homeodomain-like"/>
    <property type="match status" value="1"/>
</dbReference>
<evidence type="ECO:0000313" key="5">
    <source>
        <dbReference type="EMBL" id="TFK36941.1"/>
    </source>
</evidence>
<dbReference type="AlphaFoldDB" id="A0A5C3M732"/>
<evidence type="ECO:0000256" key="1">
    <source>
        <dbReference type="SAM" id="MobiDB-lite"/>
    </source>
</evidence>
<keyword evidence="6" id="KW-1185">Reference proteome</keyword>
<dbReference type="CDD" id="cd00167">
    <property type="entry name" value="SANT"/>
    <property type="match status" value="1"/>
</dbReference>
<dbReference type="GO" id="GO:0070898">
    <property type="term" value="P:RNA polymerase III preinitiation complex assembly"/>
    <property type="evidence" value="ECO:0007669"/>
    <property type="project" value="TreeGrafter"/>
</dbReference>
<feature type="compositionally biased region" description="Polar residues" evidence="1">
    <location>
        <begin position="375"/>
        <end position="385"/>
    </location>
</feature>
<feature type="compositionally biased region" description="Polar residues" evidence="1">
    <location>
        <begin position="91"/>
        <end position="101"/>
    </location>
</feature>
<feature type="compositionally biased region" description="Basic residues" evidence="1">
    <location>
        <begin position="222"/>
        <end position="239"/>
    </location>
</feature>
<dbReference type="OrthoDB" id="272624at2759"/>
<dbReference type="SUPFAM" id="SSF46689">
    <property type="entry name" value="Homeodomain-like"/>
    <property type="match status" value="1"/>
</dbReference>
<dbReference type="PROSITE" id="PS51294">
    <property type="entry name" value="HTH_MYB"/>
    <property type="match status" value="1"/>
</dbReference>
<feature type="compositionally biased region" description="Basic residues" evidence="1">
    <location>
        <begin position="259"/>
        <end position="276"/>
    </location>
</feature>
<dbReference type="GO" id="GO:0000126">
    <property type="term" value="C:transcription factor TFIIIB complex"/>
    <property type="evidence" value="ECO:0007669"/>
    <property type="project" value="TreeGrafter"/>
</dbReference>
<feature type="domain" description="Myb-like" evidence="2">
    <location>
        <begin position="456"/>
        <end position="503"/>
    </location>
</feature>
<feature type="domain" description="HTH myb-type" evidence="4">
    <location>
        <begin position="456"/>
        <end position="510"/>
    </location>
</feature>
<evidence type="ECO:0000259" key="3">
    <source>
        <dbReference type="PROSITE" id="PS51293"/>
    </source>
</evidence>
<dbReference type="PANTHER" id="PTHR22929">
    <property type="entry name" value="RNA POLYMERASE III TRANSCRIPTION INITIATION FACTOR B"/>
    <property type="match status" value="1"/>
</dbReference>
<dbReference type="GO" id="GO:0001156">
    <property type="term" value="F:TFIIIC-class transcription factor complex binding"/>
    <property type="evidence" value="ECO:0007669"/>
    <property type="project" value="TreeGrafter"/>
</dbReference>
<gene>
    <name evidence="5" type="ORF">BDQ12DRAFT_633318</name>
</gene>
<evidence type="ECO:0000313" key="6">
    <source>
        <dbReference type="Proteomes" id="UP000308652"/>
    </source>
</evidence>
<feature type="region of interest" description="Disordered" evidence="1">
    <location>
        <begin position="1"/>
        <end position="101"/>
    </location>
</feature>
<evidence type="ECO:0000259" key="2">
    <source>
        <dbReference type="PROSITE" id="PS50090"/>
    </source>
</evidence>
<dbReference type="EMBL" id="ML213611">
    <property type="protein sequence ID" value="TFK36941.1"/>
    <property type="molecule type" value="Genomic_DNA"/>
</dbReference>
<dbReference type="PROSITE" id="PS50090">
    <property type="entry name" value="MYB_LIKE"/>
    <property type="match status" value="1"/>
</dbReference>
<dbReference type="STRING" id="68775.A0A5C3M732"/>
<dbReference type="InterPro" id="IPR009057">
    <property type="entry name" value="Homeodomain-like_sf"/>
</dbReference>
<feature type="region of interest" description="Disordered" evidence="1">
    <location>
        <begin position="345"/>
        <end position="388"/>
    </location>
</feature>